<protein>
    <submittedName>
        <fullName evidence="1">SbcC/MukB-like Walker B domain-containing protein</fullName>
    </submittedName>
</protein>
<sequence length="151" mass="16438">YGEGWRRRVFDAREHVEFRAIETRADGAEIVHEGVAGMSGGEGQELIAFILGAALRYRLGEGSEAPPTYASIVLDEGFVKADSEYTGRALAALRALGFQLIVGAPREKATAFEEHIETVAYINTDPRNPTAVRIYPMTIEQALSVDGEEAP</sequence>
<evidence type="ECO:0000313" key="1">
    <source>
        <dbReference type="EMBL" id="MFD1048615.1"/>
    </source>
</evidence>
<keyword evidence="2" id="KW-1185">Reference proteome</keyword>
<gene>
    <name evidence="1" type="ORF">ACFQ1S_25325</name>
</gene>
<accession>A0ABW3MD33</accession>
<dbReference type="Proteomes" id="UP001597045">
    <property type="component" value="Unassembled WGS sequence"/>
</dbReference>
<name>A0ABW3MD33_9PSEU</name>
<dbReference type="Pfam" id="PF13558">
    <property type="entry name" value="SbcC_Walker_B"/>
    <property type="match status" value="1"/>
</dbReference>
<comment type="caution">
    <text evidence="1">The sequence shown here is derived from an EMBL/GenBank/DDBJ whole genome shotgun (WGS) entry which is preliminary data.</text>
</comment>
<dbReference type="EMBL" id="JBHTIS010001700">
    <property type="protein sequence ID" value="MFD1048615.1"/>
    <property type="molecule type" value="Genomic_DNA"/>
</dbReference>
<proteinExistence type="predicted"/>
<organism evidence="1 2">
    <name type="scientific">Kibdelosporangium lantanae</name>
    <dbReference type="NCBI Taxonomy" id="1497396"/>
    <lineage>
        <taxon>Bacteria</taxon>
        <taxon>Bacillati</taxon>
        <taxon>Actinomycetota</taxon>
        <taxon>Actinomycetes</taxon>
        <taxon>Pseudonocardiales</taxon>
        <taxon>Pseudonocardiaceae</taxon>
        <taxon>Kibdelosporangium</taxon>
    </lineage>
</organism>
<evidence type="ECO:0000313" key="2">
    <source>
        <dbReference type="Proteomes" id="UP001597045"/>
    </source>
</evidence>
<feature type="non-terminal residue" evidence="1">
    <location>
        <position position="1"/>
    </location>
</feature>
<reference evidence="2" key="1">
    <citation type="journal article" date="2019" name="Int. J. Syst. Evol. Microbiol.">
        <title>The Global Catalogue of Microorganisms (GCM) 10K type strain sequencing project: providing services to taxonomists for standard genome sequencing and annotation.</title>
        <authorList>
            <consortium name="The Broad Institute Genomics Platform"/>
            <consortium name="The Broad Institute Genome Sequencing Center for Infectious Disease"/>
            <person name="Wu L."/>
            <person name="Ma J."/>
        </authorList>
    </citation>
    <scope>NUCLEOTIDE SEQUENCE [LARGE SCALE GENOMIC DNA]</scope>
    <source>
        <strain evidence="2">JCM 31486</strain>
    </source>
</reference>